<comment type="caution">
    <text evidence="1">The sequence shown here is derived from an EMBL/GenBank/DDBJ whole genome shotgun (WGS) entry which is preliminary data.</text>
</comment>
<accession>A0AC61R0M9</accession>
<reference evidence="1" key="1">
    <citation type="submission" date="2019-04" db="EMBL/GenBank/DDBJ databases">
        <title>Microbes associate with the intestines of laboratory mice.</title>
        <authorList>
            <person name="Navarre W."/>
            <person name="Wong E."/>
            <person name="Huang K."/>
            <person name="Tropini C."/>
            <person name="Ng K."/>
            <person name="Yu B."/>
        </authorList>
    </citation>
    <scope>NUCLEOTIDE SEQUENCE</scope>
    <source>
        <strain evidence="1">NM72_1-8</strain>
    </source>
</reference>
<proteinExistence type="predicted"/>
<sequence length="1872" mass="202883">MEKQHRKRVLSFVLASAMVFTTAFGSGGIRSFAAEEDEFVEVEVPNGDFESGETVWTFTGEISNLDYYWKLFTSAAMTNNTTKMYEVCSKKNTSVTKTYTCSQTVTGLVPGTYKASIDATGGNDPGTHTTTLTAGGASVAVTPTQWNVWNTYMTDTFTVGEDGNCDIEISSTVTGQYLDMDNVKLYRQVSEAPKVVSRVQEISQKVTVGGTFTAPAKALVIYTSGKSEQFDVTWDSAELSAVSTAAIGTFTVNGTVSVAGISYPAVLKVQVVDASSLVQNVAADALGAVDFDENWQFWLATRTPEAADGGFAANGVKDAGEYTTAEIIAEDFDDFAWRTVDVPHDFSIEGEKTSKSVDAQAYLQGGLGYYRKKFTVPASMSGNRRISIDFEGVYQNSVVYLNGQNMGSYPSGYTGFALDITDDVKYGQENVLVVKVQNMSPSGRWYTGSGITRPVHLVIDNLAHFNRNGITLSAPTLEDDYTDGKKAYLEVTAEGYSKASNSNVYMEVTVYDAEGNEVTKKRTENTAINPNTAFTLSLSGNNAVEIRNVNLWYPWNLGNPYLYTVKTDLYGEVNGSADGYQLIDSEETEYGFRWAEIAETTSDPASGGLYVNGKYTKINGVDLHHDSGALGAASYTDAYERQFEKLMDMGVNAYRTSHCPPSKQVIEVCRRKGILVVEEAYDGWGKTKATYDFGNFFFQDVPSDWKGLMPNGYTELPAPAVNYDGAKLTWSDWVIQEMVKRDKNEPSIIAWSIGNEVRGVGNKPSWYDVSKYDLLGVTPGSMNEYTEAVRLMQDIKALDDSRYVLMGGDQERSVPGVSSTWGLVNQVLDGYGLNYNTAGSVDGLISRFSIGEGLLERGTKTFFFESESSSQTSSRGVYLDPQFANTGINQTPGRRGGSNYDNDFASWTMSNEYGLKKDRDRKSFVGQFIWSGFDYLGEPTPYSVYPVGVSSFGTIDTAGFPKDSFYLYRSQWVSEPMVHLLPTNWDQWHEGEEVEVWVNTNLQSAELFLNGESLGKKSFDEKETAYGKKYYETSEKTQDDKTWGDNSNPGGYTSRGAVLDEGELNSGKLHLTWSVPYEPGTLEVKAYNQDGSVAATDSVSTSGVPYTIQAEADKTVLAADGSSLSYVECTVVDEDGNMVPDAGDLVKFNVTGPASIVGVDNGQQESTELYKYGNTDSSSYSERTAYNGKVLVILKSGKEAGDAVLTISAKDLKPVQVAIKVTADGTGNVPAALTVTGTETSVEPVEITVPAGMEPVLPSAVRVNYSSSAGEYSVMREVSWSALTEGRASGTIQGCALTASAAVTEDAQAQMDVELATGKAQATASFTGAAENYPENMVDGDEASSWTNAYSRGASVLLPANSASRRSEYVEFSWDEAQLLNQITLNFTENRGKAVPSVLEAQYFDGADWAPVYDQIGIQTDTAVRMQFQPVYTSKVRVYLENATPYTANGNMEITEASVKLSTEKTGAQLKLTRGETSQGEVFTSAMQLMNLPEDQTVKEIRFSLDYKADVFESPEIILKDSTAGTLKTEQADGKTVYVWTAADGSTADLKEFAELSVRVKENAAAGNYRLALTGLTARDTEGQEVQISSVSAVVTVKDSSAASRTRLKAALDTAKALDKAGYTVETYEALTAAIAEAEKMYADENASKEQLDAAVESLTKAVSALKVPGPEEYQELLKKLLAEQKAKEQQEALKRQAEAARQKALEEAAKAKAELERLKNSGNVSVAPSLKNGDTEDVGGVAYRVTDAGKKLAAAYGVTKPGIKTVQIADTVKINGVVCQVTSIANGAFQSLPSLKKAVIGKNVTSIGKKAFYGDKKLKSIQVKGTALKKVGSKALKNIAAKAVIKVPKSKKKAYVKIFKGKGQKKTVKVK</sequence>
<organism evidence="1 2">
    <name type="scientific">Hominisplanchenecus murintestinalis</name>
    <dbReference type="NCBI Taxonomy" id="2941517"/>
    <lineage>
        <taxon>Bacteria</taxon>
        <taxon>Bacillati</taxon>
        <taxon>Bacillota</taxon>
        <taxon>Clostridia</taxon>
        <taxon>Lachnospirales</taxon>
        <taxon>Lachnospiraceae</taxon>
        <taxon>Hominisplanchenecus</taxon>
    </lineage>
</organism>
<gene>
    <name evidence="1" type="ORF">E5357_08140</name>
</gene>
<keyword evidence="2" id="KW-1185">Reference proteome</keyword>
<evidence type="ECO:0000313" key="1">
    <source>
        <dbReference type="EMBL" id="TGX98630.1"/>
    </source>
</evidence>
<name>A0AC61R0M9_9FIRM</name>
<dbReference type="EMBL" id="SRZB01000015">
    <property type="protein sequence ID" value="TGX98630.1"/>
    <property type="molecule type" value="Genomic_DNA"/>
</dbReference>
<dbReference type="Proteomes" id="UP000307720">
    <property type="component" value="Unassembled WGS sequence"/>
</dbReference>
<evidence type="ECO:0000313" key="2">
    <source>
        <dbReference type="Proteomes" id="UP000307720"/>
    </source>
</evidence>
<protein>
    <submittedName>
        <fullName evidence="1">DUF4982 domain-containing protein</fullName>
    </submittedName>
</protein>